<accession>A0A9X3F8X3</accession>
<dbReference type="AlphaFoldDB" id="A0A9X3F8X3"/>
<sequence>MKHGIQMVLLFSVLFGLSNCKKPENDILYNKKYIKEIKAARKDLGYYLGSNFIPGASIAVMKDGELIYSEGIGYASKDLDVRANRSTKFRIGNTSELFTNVIYQKLVEEGILHPDSSVQHYYPEFPEKAYKITVNDLAQQISGIRDPNSNETNQQGLNVKLEKGLEQVINEPLKTPPGVYQTTGFFNYNLLGVVMKKATQMSYSKLLEKYVTDTLNLSNTVMDNPFLTIKNRSDFYDQNYIAQVVNETTRDLRYRSPSDGLLSNAEDLAKLGNTILNSDYLSEETRANLWQAIPLYNDIPSQVANAWMLLIDNEGNKIYGKAGSVSGGSSSLVIYPDENLIVAFACNLTMPTDKTPIFNVAKYFLPNGFEKETTANDEK</sequence>
<evidence type="ECO:0000259" key="1">
    <source>
        <dbReference type="Pfam" id="PF00144"/>
    </source>
</evidence>
<keyword evidence="3" id="KW-1185">Reference proteome</keyword>
<dbReference type="GO" id="GO:0019216">
    <property type="term" value="P:regulation of lipid metabolic process"/>
    <property type="evidence" value="ECO:0007669"/>
    <property type="project" value="TreeGrafter"/>
</dbReference>
<dbReference type="InterPro" id="IPR012338">
    <property type="entry name" value="Beta-lactam/transpept-like"/>
</dbReference>
<dbReference type="PANTHER" id="PTHR46520">
    <property type="entry name" value="SERINE BETA-LACTAMASE-LIKE PROTEIN LACTB, MITOCHONDRIAL"/>
    <property type="match status" value="1"/>
</dbReference>
<dbReference type="InterPro" id="IPR052794">
    <property type="entry name" value="Mito_Ser_Protease_LACTB"/>
</dbReference>
<reference evidence="2" key="1">
    <citation type="submission" date="2022-11" db="EMBL/GenBank/DDBJ databases">
        <title>Marilongibacter aestuarii gen. nov., sp. nov., isolated from tidal flat sediment.</title>
        <authorList>
            <person name="Jiayan W."/>
        </authorList>
    </citation>
    <scope>NUCLEOTIDE SEQUENCE</scope>
    <source>
        <strain evidence="2">Z1-6</strain>
    </source>
</reference>
<dbReference type="Proteomes" id="UP001145087">
    <property type="component" value="Unassembled WGS sequence"/>
</dbReference>
<keyword evidence="2" id="KW-0378">Hydrolase</keyword>
<comment type="caution">
    <text evidence="2">The sequence shown here is derived from an EMBL/GenBank/DDBJ whole genome shotgun (WGS) entry which is preliminary data.</text>
</comment>
<dbReference type="Pfam" id="PF00144">
    <property type="entry name" value="Beta-lactamase"/>
    <property type="match status" value="1"/>
</dbReference>
<dbReference type="SUPFAM" id="SSF56601">
    <property type="entry name" value="beta-lactamase/transpeptidase-like"/>
    <property type="match status" value="1"/>
</dbReference>
<evidence type="ECO:0000313" key="3">
    <source>
        <dbReference type="Proteomes" id="UP001145087"/>
    </source>
</evidence>
<name>A0A9X3F8X3_9BACT</name>
<gene>
    <name evidence="2" type="ORF">OU798_20545</name>
</gene>
<dbReference type="GO" id="GO:0006508">
    <property type="term" value="P:proteolysis"/>
    <property type="evidence" value="ECO:0007669"/>
    <property type="project" value="TreeGrafter"/>
</dbReference>
<protein>
    <submittedName>
        <fullName evidence="2">Serine hydrolase</fullName>
    </submittedName>
</protein>
<proteinExistence type="predicted"/>
<dbReference type="EMBL" id="JAPOHD010000063">
    <property type="protein sequence ID" value="MCY1722751.1"/>
    <property type="molecule type" value="Genomic_DNA"/>
</dbReference>
<dbReference type="InterPro" id="IPR001466">
    <property type="entry name" value="Beta-lactam-related"/>
</dbReference>
<dbReference type="RefSeq" id="WP_343335077.1">
    <property type="nucleotide sequence ID" value="NZ_JAPOHD010000063.1"/>
</dbReference>
<organism evidence="2 3">
    <name type="scientific">Draconibacterium aestuarii</name>
    <dbReference type="NCBI Taxonomy" id="2998507"/>
    <lineage>
        <taxon>Bacteria</taxon>
        <taxon>Pseudomonadati</taxon>
        <taxon>Bacteroidota</taxon>
        <taxon>Bacteroidia</taxon>
        <taxon>Marinilabiliales</taxon>
        <taxon>Prolixibacteraceae</taxon>
        <taxon>Draconibacterium</taxon>
    </lineage>
</organism>
<feature type="domain" description="Beta-lactamase-related" evidence="1">
    <location>
        <begin position="53"/>
        <end position="351"/>
    </location>
</feature>
<dbReference type="PANTHER" id="PTHR46520:SF1">
    <property type="entry name" value="SERINE BETA-LACTAMASE-LIKE PROTEIN LACTB, MITOCHONDRIAL"/>
    <property type="match status" value="1"/>
</dbReference>
<dbReference type="Gene3D" id="3.40.710.10">
    <property type="entry name" value="DD-peptidase/beta-lactamase superfamily"/>
    <property type="match status" value="1"/>
</dbReference>
<dbReference type="GO" id="GO:0008233">
    <property type="term" value="F:peptidase activity"/>
    <property type="evidence" value="ECO:0007669"/>
    <property type="project" value="TreeGrafter"/>
</dbReference>
<evidence type="ECO:0000313" key="2">
    <source>
        <dbReference type="EMBL" id="MCY1722751.1"/>
    </source>
</evidence>